<proteinExistence type="predicted"/>
<accession>A0A6G0T4Z6</accession>
<evidence type="ECO:0000313" key="1">
    <source>
        <dbReference type="EMBL" id="KAE9524977.1"/>
    </source>
</evidence>
<organism evidence="1 2">
    <name type="scientific">Aphis glycines</name>
    <name type="common">Soybean aphid</name>
    <dbReference type="NCBI Taxonomy" id="307491"/>
    <lineage>
        <taxon>Eukaryota</taxon>
        <taxon>Metazoa</taxon>
        <taxon>Ecdysozoa</taxon>
        <taxon>Arthropoda</taxon>
        <taxon>Hexapoda</taxon>
        <taxon>Insecta</taxon>
        <taxon>Pterygota</taxon>
        <taxon>Neoptera</taxon>
        <taxon>Paraneoptera</taxon>
        <taxon>Hemiptera</taxon>
        <taxon>Sternorrhyncha</taxon>
        <taxon>Aphidomorpha</taxon>
        <taxon>Aphidoidea</taxon>
        <taxon>Aphididae</taxon>
        <taxon>Aphidini</taxon>
        <taxon>Aphis</taxon>
        <taxon>Aphis</taxon>
    </lineage>
</organism>
<name>A0A6G0T4Z6_APHGL</name>
<gene>
    <name evidence="1" type="ORF">AGLY_015027</name>
</gene>
<evidence type="ECO:0000313" key="2">
    <source>
        <dbReference type="Proteomes" id="UP000475862"/>
    </source>
</evidence>
<dbReference type="Proteomes" id="UP000475862">
    <property type="component" value="Unassembled WGS sequence"/>
</dbReference>
<dbReference type="EMBL" id="VYZN01000065">
    <property type="protein sequence ID" value="KAE9524977.1"/>
    <property type="molecule type" value="Genomic_DNA"/>
</dbReference>
<comment type="caution">
    <text evidence="1">The sequence shown here is derived from an EMBL/GenBank/DDBJ whole genome shotgun (WGS) entry which is preliminary data.</text>
</comment>
<dbReference type="AlphaFoldDB" id="A0A6G0T4Z6"/>
<sequence length="182" mass="21646">MYYIQFSYQKPPLEFYIENRLCKILYKILNIFDPKLQTFTFNFSKKKKTSLRKGNTCKILEIVFKILSEARNFFLTELLKILMIRVLFFIDYSDRFLYCSLPCIKFSSFFWAPKIFISIFHKKKMLIKIENYLQWFVSELQQYEKGYCSAVNSTGRVVGIAGLNVPIILFNLKSKTTPKVLN</sequence>
<keyword evidence="2" id="KW-1185">Reference proteome</keyword>
<protein>
    <submittedName>
        <fullName evidence="1">Uncharacterized protein</fullName>
    </submittedName>
</protein>
<reference evidence="1 2" key="1">
    <citation type="submission" date="2019-08" db="EMBL/GenBank/DDBJ databases">
        <title>The genome of the soybean aphid Biotype 1, its phylome, world population structure and adaptation to the North American continent.</title>
        <authorList>
            <person name="Giordano R."/>
            <person name="Donthu R.K."/>
            <person name="Hernandez A.G."/>
            <person name="Wright C.L."/>
            <person name="Zimin A.V."/>
        </authorList>
    </citation>
    <scope>NUCLEOTIDE SEQUENCE [LARGE SCALE GENOMIC DNA]</scope>
    <source>
        <tissue evidence="1">Whole aphids</tissue>
    </source>
</reference>